<organism evidence="4 5">
    <name type="scientific">Parascaris equorum</name>
    <name type="common">Equine roundworm</name>
    <dbReference type="NCBI Taxonomy" id="6256"/>
    <lineage>
        <taxon>Eukaryota</taxon>
        <taxon>Metazoa</taxon>
        <taxon>Ecdysozoa</taxon>
        <taxon>Nematoda</taxon>
        <taxon>Chromadorea</taxon>
        <taxon>Rhabditida</taxon>
        <taxon>Spirurina</taxon>
        <taxon>Ascaridomorpha</taxon>
        <taxon>Ascaridoidea</taxon>
        <taxon>Ascarididae</taxon>
        <taxon>Parascaris</taxon>
    </lineage>
</organism>
<dbReference type="Pfam" id="PF04157">
    <property type="entry name" value="EAP30"/>
    <property type="match status" value="1"/>
</dbReference>
<evidence type="ECO:0000256" key="1">
    <source>
        <dbReference type="ARBA" id="ARBA00009834"/>
    </source>
</evidence>
<evidence type="ECO:0000256" key="3">
    <source>
        <dbReference type="ARBA" id="ARBA00030097"/>
    </source>
</evidence>
<dbReference type="InterPro" id="IPR036388">
    <property type="entry name" value="WH-like_DNA-bd_sf"/>
</dbReference>
<name>A0A914R9E1_PAREQ</name>
<dbReference type="InterPro" id="IPR040608">
    <property type="entry name" value="Snf8/Vps36"/>
</dbReference>
<dbReference type="PANTHER" id="PTHR12806:SF0">
    <property type="entry name" value="VACUOLAR-SORTING PROTEIN SNF8"/>
    <property type="match status" value="1"/>
</dbReference>
<dbReference type="AlphaFoldDB" id="A0A914R9E1"/>
<sequence>MRFAASKGFWAEKLGVGDFYYELAVQIVEVCLSTNHINGGVMTVDELRNRLMRSRSTSKREAIS</sequence>
<dbReference type="GO" id="GO:0043328">
    <property type="term" value="P:protein transport to vacuole involved in ubiquitin-dependent protein catabolic process via the multivesicular body sorting pathway"/>
    <property type="evidence" value="ECO:0007669"/>
    <property type="project" value="TreeGrafter"/>
</dbReference>
<dbReference type="Gene3D" id="1.10.10.10">
    <property type="entry name" value="Winged helix-like DNA-binding domain superfamily/Winged helix DNA-binding domain"/>
    <property type="match status" value="1"/>
</dbReference>
<keyword evidence="4" id="KW-1185">Reference proteome</keyword>
<evidence type="ECO:0000313" key="5">
    <source>
        <dbReference type="WBParaSite" id="PEQ_0000132001-mRNA-1"/>
    </source>
</evidence>
<evidence type="ECO:0000256" key="2">
    <source>
        <dbReference type="ARBA" id="ARBA00017052"/>
    </source>
</evidence>
<dbReference type="PANTHER" id="PTHR12806">
    <property type="entry name" value="EAP30 SUBUNIT OF ELL COMPLEX"/>
    <property type="match status" value="1"/>
</dbReference>
<comment type="similarity">
    <text evidence="1">Belongs to the SNF8 family.</text>
</comment>
<dbReference type="WBParaSite" id="PEQ_0000132001-mRNA-1">
    <property type="protein sequence ID" value="PEQ_0000132001-mRNA-1"/>
    <property type="gene ID" value="PEQ_0000132001"/>
</dbReference>
<evidence type="ECO:0000313" key="4">
    <source>
        <dbReference type="Proteomes" id="UP000887564"/>
    </source>
</evidence>
<dbReference type="InterPro" id="IPR016689">
    <property type="entry name" value="ESCRT-2_cplx_Snf8"/>
</dbReference>
<protein>
    <recommendedName>
        <fullName evidence="2">Vacuolar-sorting protein SNF8</fullName>
    </recommendedName>
    <alternativeName>
        <fullName evidence="3">ESCRT-II complex subunit VPS22</fullName>
    </alternativeName>
</protein>
<reference evidence="5" key="1">
    <citation type="submission" date="2022-11" db="UniProtKB">
        <authorList>
            <consortium name="WormBaseParasite"/>
        </authorList>
    </citation>
    <scope>IDENTIFICATION</scope>
</reference>
<proteinExistence type="inferred from homology"/>
<dbReference type="SUPFAM" id="SSF46785">
    <property type="entry name" value="Winged helix' DNA-binding domain"/>
    <property type="match status" value="1"/>
</dbReference>
<accession>A0A914R9E1</accession>
<dbReference type="Proteomes" id="UP000887564">
    <property type="component" value="Unplaced"/>
</dbReference>
<dbReference type="InterPro" id="IPR036390">
    <property type="entry name" value="WH_DNA-bd_sf"/>
</dbReference>
<dbReference type="GO" id="GO:0000814">
    <property type="term" value="C:ESCRT II complex"/>
    <property type="evidence" value="ECO:0007669"/>
    <property type="project" value="InterPro"/>
</dbReference>